<dbReference type="Proteomes" id="UP000244904">
    <property type="component" value="Unassembled WGS sequence"/>
</dbReference>
<dbReference type="InterPro" id="IPR013096">
    <property type="entry name" value="Cupin_2"/>
</dbReference>
<dbReference type="SUPFAM" id="SSF51182">
    <property type="entry name" value="RmlC-like cupins"/>
    <property type="match status" value="1"/>
</dbReference>
<dbReference type="PANTHER" id="PTHR35848:SF6">
    <property type="entry name" value="CUPIN TYPE-2 DOMAIN-CONTAINING PROTEIN"/>
    <property type="match status" value="1"/>
</dbReference>
<dbReference type="Gene3D" id="2.60.120.10">
    <property type="entry name" value="Jelly Rolls"/>
    <property type="match status" value="1"/>
</dbReference>
<evidence type="ECO:0000313" key="3">
    <source>
        <dbReference type="EMBL" id="SPF77874.1"/>
    </source>
</evidence>
<protein>
    <submittedName>
        <fullName evidence="3">Dimethlysulfonioproprionate lyase DddW</fullName>
        <ecNumber evidence="3">4.4.1.3</ecNumber>
    </submittedName>
</protein>
<feature type="domain" description="Cupin type-2" evidence="2">
    <location>
        <begin position="58"/>
        <end position="124"/>
    </location>
</feature>
<dbReference type="GO" id="GO:0047869">
    <property type="term" value="F:dimethylpropiothetin dethiomethylase activity"/>
    <property type="evidence" value="ECO:0007669"/>
    <property type="project" value="UniProtKB-EC"/>
</dbReference>
<keyword evidence="1" id="KW-0479">Metal-binding</keyword>
<dbReference type="EMBL" id="OMOJ01000001">
    <property type="protein sequence ID" value="SPF77874.1"/>
    <property type="molecule type" value="Genomic_DNA"/>
</dbReference>
<dbReference type="AlphaFoldDB" id="A0A2R8APU1"/>
<evidence type="ECO:0000313" key="4">
    <source>
        <dbReference type="Proteomes" id="UP000244904"/>
    </source>
</evidence>
<proteinExistence type="predicted"/>
<dbReference type="InterPro" id="IPR011051">
    <property type="entry name" value="RmlC_Cupin_sf"/>
</dbReference>
<dbReference type="GO" id="GO:0046872">
    <property type="term" value="F:metal ion binding"/>
    <property type="evidence" value="ECO:0007669"/>
    <property type="project" value="UniProtKB-KW"/>
</dbReference>
<evidence type="ECO:0000256" key="1">
    <source>
        <dbReference type="ARBA" id="ARBA00022723"/>
    </source>
</evidence>
<dbReference type="EC" id="4.4.1.3" evidence="3"/>
<dbReference type="PANTHER" id="PTHR35848">
    <property type="entry name" value="OXALATE-BINDING PROTEIN"/>
    <property type="match status" value="1"/>
</dbReference>
<dbReference type="InterPro" id="IPR051610">
    <property type="entry name" value="GPI/OXD"/>
</dbReference>
<dbReference type="InterPro" id="IPR014710">
    <property type="entry name" value="RmlC-like_jellyroll"/>
</dbReference>
<dbReference type="RefSeq" id="WP_108884558.1">
    <property type="nucleotide sequence ID" value="NZ_OMOJ01000001.1"/>
</dbReference>
<gene>
    <name evidence="3" type="primary">dddW</name>
    <name evidence="3" type="ORF">PRI8871_00461</name>
</gene>
<name>A0A2R8APU1_9RHOB</name>
<accession>A0A2R8APU1</accession>
<reference evidence="4" key="1">
    <citation type="submission" date="2018-03" db="EMBL/GenBank/DDBJ databases">
        <authorList>
            <person name="Rodrigo-Torres L."/>
            <person name="Arahal R. D."/>
            <person name="Lucena T."/>
        </authorList>
    </citation>
    <scope>NUCLEOTIDE SEQUENCE [LARGE SCALE GENOMIC DNA]</scope>
    <source>
        <strain evidence="4">CECT 8871</strain>
    </source>
</reference>
<organism evidence="3 4">
    <name type="scientific">Pseudoprimorskyibacter insulae</name>
    <dbReference type="NCBI Taxonomy" id="1695997"/>
    <lineage>
        <taxon>Bacteria</taxon>
        <taxon>Pseudomonadati</taxon>
        <taxon>Pseudomonadota</taxon>
        <taxon>Alphaproteobacteria</taxon>
        <taxon>Rhodobacterales</taxon>
        <taxon>Paracoccaceae</taxon>
        <taxon>Pseudoprimorskyibacter</taxon>
    </lineage>
</organism>
<dbReference type="Pfam" id="PF07883">
    <property type="entry name" value="Cupin_2"/>
    <property type="match status" value="1"/>
</dbReference>
<dbReference type="OrthoDB" id="5592106at2"/>
<keyword evidence="4" id="KW-1185">Reference proteome</keyword>
<sequence>MDLRLVGNLAQVLAQMPVMARADMVPLEGGSDPAFGSVKWRTLFSADRTPTEGMVMGVAEFGPHGTLNAHRHGPAEIYYGLEGTGMVTIDGVDHMIAPGVALFIPSEAEHRTIAGPDGLRFLYVFARDCFEDVDYRFSAA</sequence>
<evidence type="ECO:0000259" key="2">
    <source>
        <dbReference type="Pfam" id="PF07883"/>
    </source>
</evidence>
<keyword evidence="3" id="KW-0456">Lyase</keyword>